<comment type="caution">
    <text evidence="1">The sequence shown here is derived from an EMBL/GenBank/DDBJ whole genome shotgun (WGS) entry which is preliminary data.</text>
</comment>
<protein>
    <recommendedName>
        <fullName evidence="3">General secretion pathway protein GspM</fullName>
    </recommendedName>
</protein>
<dbReference type="EMBL" id="AQQZ01000004">
    <property type="protein sequence ID" value="KNG93789.1"/>
    <property type="molecule type" value="Genomic_DNA"/>
</dbReference>
<dbReference type="Gene3D" id="3.30.70.60">
    <property type="match status" value="1"/>
</dbReference>
<evidence type="ECO:0008006" key="3">
    <source>
        <dbReference type="Google" id="ProtNLM"/>
    </source>
</evidence>
<dbReference type="AlphaFoldDB" id="A0A0L1JPU5"/>
<dbReference type="InterPro" id="IPR014717">
    <property type="entry name" value="Transl_elong_EF1B/ribsomal_bS6"/>
</dbReference>
<dbReference type="InterPro" id="IPR034756">
    <property type="entry name" value="T2SSM_b"/>
</dbReference>
<dbReference type="Proteomes" id="UP000036938">
    <property type="component" value="Unassembled WGS sequence"/>
</dbReference>
<proteinExistence type="predicted"/>
<reference evidence="1 2" key="1">
    <citation type="journal article" date="2015" name="Int. J. Syst. Evol. Microbiol.">
        <title>Aestuariivita atlantica sp. nov., isolated from deep sea sediment of the Atlantic Ocean.</title>
        <authorList>
            <person name="Li G."/>
            <person name="Lai Q."/>
            <person name="Du Y."/>
            <person name="Liu X."/>
            <person name="Sun F."/>
            <person name="Shao Z."/>
        </authorList>
    </citation>
    <scope>NUCLEOTIDE SEQUENCE [LARGE SCALE GENOMIC DNA]</scope>
    <source>
        <strain evidence="1 2">22II-S11-z3</strain>
    </source>
</reference>
<organism evidence="1 2">
    <name type="scientific">Pseudaestuariivita atlantica</name>
    <dbReference type="NCBI Taxonomy" id="1317121"/>
    <lineage>
        <taxon>Bacteria</taxon>
        <taxon>Pseudomonadati</taxon>
        <taxon>Pseudomonadota</taxon>
        <taxon>Alphaproteobacteria</taxon>
        <taxon>Rhodobacterales</taxon>
        <taxon>Paracoccaceae</taxon>
        <taxon>Pseudaestuariivita</taxon>
    </lineage>
</organism>
<dbReference type="Pfam" id="PF10741">
    <property type="entry name" value="T2SSM_b"/>
    <property type="match status" value="1"/>
</dbReference>
<evidence type="ECO:0000313" key="1">
    <source>
        <dbReference type="EMBL" id="KNG93789.1"/>
    </source>
</evidence>
<gene>
    <name evidence="1" type="ORF">ATO11_11485</name>
</gene>
<dbReference type="STRING" id="1317121.ATO11_11485"/>
<accession>A0A0L1JPU5</accession>
<evidence type="ECO:0000313" key="2">
    <source>
        <dbReference type="Proteomes" id="UP000036938"/>
    </source>
</evidence>
<dbReference type="NCBIfam" id="NF040576">
    <property type="entry name" value="T2SS_GspM_XpsM"/>
    <property type="match status" value="1"/>
</dbReference>
<name>A0A0L1JPU5_9RHOB</name>
<sequence length="177" mass="18601">MVGIAVAALGIAGWIGLGAPLADWREDALAGRATALEDLREMHARAAALKADHAALSRTDALPLMWRADQMGEATAQIQATLSKAASDGGVSLRSISPNPARDMDLAQAAGFNLELEATLDQLAAFLSTIEHHAPALLVEQAMLRRLVPTAGQAPQPLLFARIEIAAPVMLTGEDRP</sequence>
<keyword evidence="2" id="KW-1185">Reference proteome</keyword>